<dbReference type="SUPFAM" id="SSF47592">
    <property type="entry name" value="SWIB/MDM2 domain"/>
    <property type="match status" value="1"/>
</dbReference>
<gene>
    <name evidence="4" type="ORF">TAPDE_000477</name>
</gene>
<sequence>MDIKIFKPKVEQILRASDLETVSAKRVRKQLMEDVGLDLRAYKSELDDLIKACFQTFLDGAAQEEEEEDVKPVIKREGSPPAPISERPKIKKEVKTEPTSDTEDADVRYARELQAQYDSPRASRSAGVKPTTKRKRTVKKKATEQVINSDGELVEVEQKKKKRAVTNNAFNKLLTLSDELAKLLGTPYLSRPQVSKQIWAYIKAPERNLQDQNDKRYINCDEKLQSLLGVPRVHMFSMTKILQKHMRDDGTAPIGYGAGEDVKTEVPDLVDSDDGDVKPKIKKQEAGSSDES</sequence>
<dbReference type="CDD" id="cd10567">
    <property type="entry name" value="SWIB-MDM2_like"/>
    <property type="match status" value="1"/>
</dbReference>
<comment type="caution">
    <text evidence="4">The sequence shown here is derived from an EMBL/GenBank/DDBJ whole genome shotgun (WGS) entry which is preliminary data.</text>
</comment>
<keyword evidence="5" id="KW-1185">Reference proteome</keyword>
<evidence type="ECO:0000313" key="5">
    <source>
        <dbReference type="Proteomes" id="UP000013776"/>
    </source>
</evidence>
<dbReference type="PANTHER" id="PTHR13844">
    <property type="entry name" value="SWI/SNF-RELATED MATRIX-ASSOCIATED ACTIN-DEPENDENT REGULATOR OF CHROMATIN SUBFAMILY D"/>
    <property type="match status" value="1"/>
</dbReference>
<dbReference type="Gene3D" id="1.10.10.60">
    <property type="entry name" value="Homeodomain-like"/>
    <property type="match status" value="1"/>
</dbReference>
<dbReference type="InterPro" id="IPR036885">
    <property type="entry name" value="SWIB_MDM2_dom_sf"/>
</dbReference>
<evidence type="ECO:0000256" key="1">
    <source>
        <dbReference type="SAM" id="MobiDB-lite"/>
    </source>
</evidence>
<dbReference type="PROSITE" id="PS51998">
    <property type="entry name" value="DEK_C"/>
    <property type="match status" value="1"/>
</dbReference>
<evidence type="ECO:0000313" key="4">
    <source>
        <dbReference type="EMBL" id="CCG80837.1"/>
    </source>
</evidence>
<evidence type="ECO:0000259" key="2">
    <source>
        <dbReference type="PROSITE" id="PS51925"/>
    </source>
</evidence>
<dbReference type="SMART" id="SM00151">
    <property type="entry name" value="SWIB"/>
    <property type="match status" value="1"/>
</dbReference>
<accession>R4X6N2</accession>
<feature type="region of interest" description="Disordered" evidence="1">
    <location>
        <begin position="252"/>
        <end position="292"/>
    </location>
</feature>
<dbReference type="Proteomes" id="UP000013776">
    <property type="component" value="Unassembled WGS sequence"/>
</dbReference>
<feature type="region of interest" description="Disordered" evidence="1">
    <location>
        <begin position="64"/>
        <end position="143"/>
    </location>
</feature>
<dbReference type="Pfam" id="PF02201">
    <property type="entry name" value="SWIB"/>
    <property type="match status" value="1"/>
</dbReference>
<name>R4X6N2_TAPDE</name>
<organism evidence="4 5">
    <name type="scientific">Taphrina deformans (strain PYCC 5710 / ATCC 11124 / CBS 356.35 / IMI 108563 / JCM 9778 / NBRC 8474)</name>
    <name type="common">Peach leaf curl fungus</name>
    <name type="synonym">Lalaria deformans</name>
    <dbReference type="NCBI Taxonomy" id="1097556"/>
    <lineage>
        <taxon>Eukaryota</taxon>
        <taxon>Fungi</taxon>
        <taxon>Dikarya</taxon>
        <taxon>Ascomycota</taxon>
        <taxon>Taphrinomycotina</taxon>
        <taxon>Taphrinomycetes</taxon>
        <taxon>Taphrinales</taxon>
        <taxon>Taphrinaceae</taxon>
        <taxon>Taphrina</taxon>
    </lineage>
</organism>
<dbReference type="VEuPathDB" id="FungiDB:TAPDE_000477"/>
<evidence type="ECO:0000259" key="3">
    <source>
        <dbReference type="PROSITE" id="PS51998"/>
    </source>
</evidence>
<dbReference type="eggNOG" id="KOG1946">
    <property type="taxonomic scope" value="Eukaryota"/>
</dbReference>
<feature type="compositionally biased region" description="Basic residues" evidence="1">
    <location>
        <begin position="131"/>
        <end position="140"/>
    </location>
</feature>
<dbReference type="OrthoDB" id="10251073at2759"/>
<dbReference type="Pfam" id="PF08766">
    <property type="entry name" value="DEK_C"/>
    <property type="match status" value="1"/>
</dbReference>
<dbReference type="PROSITE" id="PS51925">
    <property type="entry name" value="SWIB_MDM2"/>
    <property type="match status" value="1"/>
</dbReference>
<proteinExistence type="predicted"/>
<feature type="compositionally biased region" description="Basic and acidic residues" evidence="1">
    <location>
        <begin position="275"/>
        <end position="285"/>
    </location>
</feature>
<feature type="domain" description="DM2" evidence="2">
    <location>
        <begin position="169"/>
        <end position="248"/>
    </location>
</feature>
<feature type="compositionally biased region" description="Basic and acidic residues" evidence="1">
    <location>
        <begin position="86"/>
        <end position="98"/>
    </location>
</feature>
<dbReference type="AlphaFoldDB" id="R4X6N2"/>
<dbReference type="SUPFAM" id="SSF109715">
    <property type="entry name" value="DEK C-terminal domain"/>
    <property type="match status" value="1"/>
</dbReference>
<dbReference type="InterPro" id="IPR003121">
    <property type="entry name" value="SWIB_MDM2_domain"/>
</dbReference>
<dbReference type="Gene3D" id="1.10.245.10">
    <property type="entry name" value="SWIB/MDM2 domain"/>
    <property type="match status" value="1"/>
</dbReference>
<feature type="domain" description="DEK-C" evidence="3">
    <location>
        <begin position="1"/>
        <end position="55"/>
    </location>
</feature>
<dbReference type="EMBL" id="CAHR02000016">
    <property type="protein sequence ID" value="CCG80837.1"/>
    <property type="molecule type" value="Genomic_DNA"/>
</dbReference>
<reference evidence="4 5" key="1">
    <citation type="journal article" date="2013" name="MBio">
        <title>Genome sequencing of the plant pathogen Taphrina deformans, the causal agent of peach leaf curl.</title>
        <authorList>
            <person name="Cisse O.H."/>
            <person name="Almeida J.M.G.C.F."/>
            <person name="Fonseca A."/>
            <person name="Kumar A.A."/>
            <person name="Salojaervi J."/>
            <person name="Overmyer K."/>
            <person name="Hauser P.M."/>
            <person name="Pagni M."/>
        </authorList>
    </citation>
    <scope>NUCLEOTIDE SEQUENCE [LARGE SCALE GENOMIC DNA]</scope>
    <source>
        <strain evidence="5">PYCC 5710 / ATCC 11124 / CBS 356.35 / IMI 108563 / JCM 9778 / NBRC 8474</strain>
    </source>
</reference>
<protein>
    <submittedName>
        <fullName evidence="4">SWIB/MDM2 domain protein</fullName>
    </submittedName>
</protein>
<dbReference type="STRING" id="1097556.R4X6N2"/>
<dbReference type="InterPro" id="IPR014876">
    <property type="entry name" value="DEK_C"/>
</dbReference>
<dbReference type="InterPro" id="IPR019835">
    <property type="entry name" value="SWIB_domain"/>
</dbReference>